<feature type="transmembrane region" description="Helical" evidence="9">
    <location>
        <begin position="7"/>
        <end position="25"/>
    </location>
</feature>
<dbReference type="PIRSF" id="PIRSF001265">
    <property type="entry name" value="H+-PPase"/>
    <property type="match status" value="1"/>
</dbReference>
<evidence type="ECO:0000256" key="3">
    <source>
        <dbReference type="ARBA" id="ARBA00022692"/>
    </source>
</evidence>
<evidence type="ECO:0000256" key="2">
    <source>
        <dbReference type="ARBA" id="ARBA00022448"/>
    </source>
</evidence>
<dbReference type="NCBIfam" id="TIGR01104">
    <property type="entry name" value="V_PPase"/>
    <property type="match status" value="1"/>
</dbReference>
<evidence type="ECO:0000256" key="7">
    <source>
        <dbReference type="ARBA" id="ARBA00023065"/>
    </source>
</evidence>
<feature type="transmembrane region" description="Helical" evidence="9">
    <location>
        <begin position="410"/>
        <end position="433"/>
    </location>
</feature>
<comment type="caution">
    <text evidence="9">Lacks conserved residue(s) required for the propagation of feature annotation.</text>
</comment>
<feature type="transmembrane region" description="Helical" evidence="9">
    <location>
        <begin position="439"/>
        <end position="461"/>
    </location>
</feature>
<dbReference type="GO" id="GO:0009678">
    <property type="term" value="F:diphosphate hydrolysis-driven proton transmembrane transporter activity"/>
    <property type="evidence" value="ECO:0007669"/>
    <property type="project" value="UniProtKB-UniRule"/>
</dbReference>
<feature type="transmembrane region" description="Helical" evidence="9">
    <location>
        <begin position="366"/>
        <end position="389"/>
    </location>
</feature>
<evidence type="ECO:0000256" key="6">
    <source>
        <dbReference type="ARBA" id="ARBA00022989"/>
    </source>
</evidence>
<dbReference type="AlphaFoldDB" id="A0A9X1X491"/>
<comment type="cofactor">
    <cofactor evidence="9">
        <name>Mg(2+)</name>
        <dbReference type="ChEBI" id="CHEBI:18420"/>
    </cofactor>
</comment>
<keyword evidence="9" id="KW-0915">Sodium</keyword>
<organism evidence="10 11">
    <name type="scientific">Mucilaginibacter straminoryzae</name>
    <dbReference type="NCBI Taxonomy" id="2932774"/>
    <lineage>
        <taxon>Bacteria</taxon>
        <taxon>Pseudomonadati</taxon>
        <taxon>Bacteroidota</taxon>
        <taxon>Sphingobacteriia</taxon>
        <taxon>Sphingobacteriales</taxon>
        <taxon>Sphingobacteriaceae</taxon>
        <taxon>Mucilaginibacter</taxon>
    </lineage>
</organism>
<dbReference type="NCBIfam" id="NF001960">
    <property type="entry name" value="PRK00733.3-5"/>
    <property type="match status" value="1"/>
</dbReference>
<evidence type="ECO:0000256" key="5">
    <source>
        <dbReference type="ARBA" id="ARBA00022967"/>
    </source>
</evidence>
<dbReference type="EC" id="7.2.3.1" evidence="9"/>
<dbReference type="Pfam" id="PF03030">
    <property type="entry name" value="H_PPase"/>
    <property type="match status" value="1"/>
</dbReference>
<comment type="function">
    <text evidence="9">Sodium pump that utilizes the energy of pyrophosphate hydrolysis as the driving force for Na(+) movement across the membrane.</text>
</comment>
<protein>
    <recommendedName>
        <fullName evidence="9">Putative K(+)-stimulated pyrophosphate-energized sodium pump</fullName>
        <ecNumber evidence="9">7.2.3.1</ecNumber>
    </recommendedName>
    <alternativeName>
        <fullName evidence="9">Membrane-bound sodium-translocating pyrophosphatase</fullName>
    </alternativeName>
    <alternativeName>
        <fullName evidence="9">Pyrophosphate-energized inorganic pyrophosphatase</fullName>
        <shortName evidence="9">Na(+)-PPase</shortName>
    </alternativeName>
</protein>
<dbReference type="PANTHER" id="PTHR31998">
    <property type="entry name" value="K(+)-INSENSITIVE PYROPHOSPHATE-ENERGIZED PROTON PUMP"/>
    <property type="match status" value="1"/>
</dbReference>
<comment type="catalytic activity">
    <reaction evidence="9">
        <text>Na(+)(in) + diphosphate + H2O = Na(+)(out) + 2 phosphate + H(+)</text>
        <dbReference type="Rhea" id="RHEA:57884"/>
        <dbReference type="ChEBI" id="CHEBI:15377"/>
        <dbReference type="ChEBI" id="CHEBI:15378"/>
        <dbReference type="ChEBI" id="CHEBI:29101"/>
        <dbReference type="ChEBI" id="CHEBI:33019"/>
        <dbReference type="ChEBI" id="CHEBI:43474"/>
        <dbReference type="EC" id="7.2.3.1"/>
    </reaction>
</comment>
<feature type="transmembrane region" description="Helical" evidence="9">
    <location>
        <begin position="539"/>
        <end position="563"/>
    </location>
</feature>
<evidence type="ECO:0000256" key="1">
    <source>
        <dbReference type="ARBA" id="ARBA00004127"/>
    </source>
</evidence>
<evidence type="ECO:0000256" key="4">
    <source>
        <dbReference type="ARBA" id="ARBA00022842"/>
    </source>
</evidence>
<dbReference type="GO" id="GO:0030955">
    <property type="term" value="F:potassium ion binding"/>
    <property type="evidence" value="ECO:0007669"/>
    <property type="project" value="UniProtKB-UniRule"/>
</dbReference>
<dbReference type="GO" id="GO:0004427">
    <property type="term" value="F:inorganic diphosphate phosphatase activity"/>
    <property type="evidence" value="ECO:0007669"/>
    <property type="project" value="UniProtKB-UniRule"/>
</dbReference>
<feature type="transmembrane region" description="Helical" evidence="9">
    <location>
        <begin position="505"/>
        <end position="527"/>
    </location>
</feature>
<dbReference type="Proteomes" id="UP001139450">
    <property type="component" value="Unassembled WGS sequence"/>
</dbReference>
<keyword evidence="2 9" id="KW-0813">Transport</keyword>
<keyword evidence="9" id="KW-0739">Sodium transport</keyword>
<dbReference type="InterPro" id="IPR004131">
    <property type="entry name" value="PPase-energised_H-pump"/>
</dbReference>
<name>A0A9X1X491_9SPHI</name>
<comment type="subunit">
    <text evidence="9">Homodimer.</text>
</comment>
<dbReference type="GO" id="GO:0006814">
    <property type="term" value="P:sodium ion transport"/>
    <property type="evidence" value="ECO:0007669"/>
    <property type="project" value="UniProtKB-UniRule"/>
</dbReference>
<feature type="transmembrane region" description="Helical" evidence="9">
    <location>
        <begin position="61"/>
        <end position="80"/>
    </location>
</feature>
<evidence type="ECO:0000313" key="11">
    <source>
        <dbReference type="Proteomes" id="UP001139450"/>
    </source>
</evidence>
<feature type="transmembrane region" description="Helical" evidence="9">
    <location>
        <begin position="312"/>
        <end position="336"/>
    </location>
</feature>
<keyword evidence="5 9" id="KW-1278">Translocase</keyword>
<gene>
    <name evidence="9" type="primary">hppA</name>
    <name evidence="10" type="ORF">MUY27_11280</name>
</gene>
<comment type="similarity">
    <text evidence="9">Belongs to the H(+)-translocating pyrophosphatase (TC 3.A.10) family. K(+)-stimulated subfamily.</text>
</comment>
<keyword evidence="9" id="KW-1003">Cell membrane</keyword>
<keyword evidence="3 9" id="KW-0812">Transmembrane</keyword>
<keyword evidence="11" id="KW-1185">Reference proteome</keyword>
<accession>A0A9X1X491</accession>
<comment type="subcellular location">
    <subcellularLocation>
        <location evidence="9">Cell membrane</location>
        <topology evidence="9">Multi-pass membrane protein</topology>
    </subcellularLocation>
    <subcellularLocation>
        <location evidence="1">Endomembrane system</location>
        <topology evidence="1">Multi-pass membrane protein</topology>
    </subcellularLocation>
</comment>
<keyword evidence="9" id="KW-0630">Potassium</keyword>
<feature type="transmembrane region" description="Helical" evidence="9">
    <location>
        <begin position="629"/>
        <end position="652"/>
    </location>
</feature>
<evidence type="ECO:0000256" key="9">
    <source>
        <dbReference type="HAMAP-Rule" id="MF_01129"/>
    </source>
</evidence>
<feature type="site" description="Determinant of potassium dependence" evidence="9">
    <location>
        <position position="499"/>
    </location>
</feature>
<feature type="transmembrane region" description="Helical" evidence="9">
    <location>
        <begin position="127"/>
        <end position="160"/>
    </location>
</feature>
<feature type="transmembrane region" description="Helical" evidence="9">
    <location>
        <begin position="604"/>
        <end position="623"/>
    </location>
</feature>
<dbReference type="HAMAP" id="MF_01129">
    <property type="entry name" value="PPase_energized_pump"/>
    <property type="match status" value="1"/>
</dbReference>
<proteinExistence type="inferred from homology"/>
<comment type="activity regulation">
    <text evidence="9">Requires K(+) for maximal activity.</text>
</comment>
<dbReference type="GO" id="GO:0012505">
    <property type="term" value="C:endomembrane system"/>
    <property type="evidence" value="ECO:0007669"/>
    <property type="project" value="UniProtKB-SubCell"/>
</dbReference>
<keyword evidence="4 9" id="KW-0460">Magnesium</keyword>
<reference evidence="10" key="1">
    <citation type="submission" date="2022-04" db="EMBL/GenBank/DDBJ databases">
        <title>Mucilaginibacter sp. RS28 isolated from freshwater.</title>
        <authorList>
            <person name="Ko S.-R."/>
        </authorList>
    </citation>
    <scope>NUCLEOTIDE SEQUENCE</scope>
    <source>
        <strain evidence="10">RS28</strain>
    </source>
</reference>
<dbReference type="NCBIfam" id="NF001955">
    <property type="entry name" value="PRK00733.2-4"/>
    <property type="match status" value="1"/>
</dbReference>
<keyword evidence="10" id="KW-0378">Hydrolase</keyword>
<dbReference type="RefSeq" id="WP_245130127.1">
    <property type="nucleotide sequence ID" value="NZ_JALJEJ010000004.1"/>
</dbReference>
<dbReference type="GO" id="GO:0000287">
    <property type="term" value="F:magnesium ion binding"/>
    <property type="evidence" value="ECO:0007669"/>
    <property type="project" value="UniProtKB-UniRule"/>
</dbReference>
<feature type="transmembrane region" description="Helical" evidence="9">
    <location>
        <begin position="86"/>
        <end position="106"/>
    </location>
</feature>
<keyword evidence="7 9" id="KW-0406">Ion transport</keyword>
<keyword evidence="8 9" id="KW-0472">Membrane</keyword>
<evidence type="ECO:0000313" key="10">
    <source>
        <dbReference type="EMBL" id="MCJ8210291.1"/>
    </source>
</evidence>
<sequence length="746" mass="78347">MNFLNDYLIYLIPVFGLIGIITMIGKSAWVTKQDAGDAGMKELSGYIADGAMAFLRAEWKVLSYFAVIAIILLAWSGTTVSTSSPVIAVSFIIGAFLSAFAGYLGMRIATKANVRTTQAARTSLAKALKVSFTGGTVMGLGVAGLAVLGLGSLFILFYTIYVKNVNGNVNGEEMQKALEVLAGFSLGAESIALFARVGGGIYTKAADVGADLVGKVEAGIPEDDVRNPATIADNVGDNVGDVAGMGADLFGSYVATILATMVLGREIVSHDNFGGIAPILLPMLIAGMGLIFSIISASFVRIKNETDSVQSALNMGNWLAIILTAIATFFAVRWLLPDGDLFLTRDLDPITHQVKTGALVFNKTGVFLSIVVGLIVGTLMSIITEYYTAMGKRPVMSIIKQSSTGHATNIIGGLAVGMESTVLPIIVLAGGIFGSYHFAGLYGVAIAAAGMMATTAMQLAIDAFGPIADNAGGIAEMNQLPEEVRHRTDNLDAVGNTTAATGKGFAIASAALTSLALFAAFVGVAGIDHIDIYKADVLAGLFVGGMIPFIFSALAISAVGRAAMSMVEEVRRQFREIPGIMEYKAKPEYEKCVAISTQASIREMIAPGAIALITPIIIGFAFGPEVLGGLLAGVTVSGVLMGMFQSNAGGAWDNAKKSFEKGVEINGQIYYKKSEPHKASVTGDTVGDPFKDTSGPSMNILIKLMSIVSLVIAPHLNKAVDNSKRLQNEIKKQSYITHTIKHDNRI</sequence>
<evidence type="ECO:0000256" key="8">
    <source>
        <dbReference type="ARBA" id="ARBA00023136"/>
    </source>
</evidence>
<keyword evidence="6 9" id="KW-1133">Transmembrane helix</keyword>
<comment type="caution">
    <text evidence="10">The sequence shown here is derived from an EMBL/GenBank/DDBJ whole genome shotgun (WGS) entry which is preliminary data.</text>
</comment>
<feature type="transmembrane region" description="Helical" evidence="9">
    <location>
        <begin position="279"/>
        <end position="300"/>
    </location>
</feature>
<dbReference type="EMBL" id="JALJEJ010000004">
    <property type="protein sequence ID" value="MCJ8210291.1"/>
    <property type="molecule type" value="Genomic_DNA"/>
</dbReference>
<dbReference type="GO" id="GO:0005886">
    <property type="term" value="C:plasma membrane"/>
    <property type="evidence" value="ECO:0007669"/>
    <property type="project" value="UniProtKB-SubCell"/>
</dbReference>